<evidence type="ECO:0000256" key="3">
    <source>
        <dbReference type="ARBA" id="ARBA00022801"/>
    </source>
</evidence>
<evidence type="ECO:0000256" key="5">
    <source>
        <dbReference type="ARBA" id="ARBA00023145"/>
    </source>
</evidence>
<dbReference type="SUPFAM" id="SSF48403">
    <property type="entry name" value="Ankyrin repeat"/>
    <property type="match status" value="1"/>
</dbReference>
<dbReference type="InterPro" id="IPR036770">
    <property type="entry name" value="Ankyrin_rpt-contain_sf"/>
</dbReference>
<sequence length="973" mass="110483">MTNSGTPRFLIPKSPEPEKQTGKGRIIGESLMKPTSPAVLEYPTGKSGNEILSHLINEAMKFLWKPEEDPDRYFDNYKNFLRHRGSIHLHKIVEYCKDEFVRHWASKLPFFLRWVIRINPSLMAATTKLVQHTPLVYAILSENHEIVKVLLEIEDMTSMLQVEPEVKGTCLHVAIEEESPSTSVIAKKLQSFPDVFRRTNNKGETSLHVLVAFLGDEVSPNALEKILTRFQQPNSTEDPPVETTESEEDIFSSPKYRRRVIENILESVPAVISEQVKTGEVKGLTPYQLRVHKLQNSNEVKDFIDASLNDLIIKGDEEAEKLMRYIIVEDPIAKYLRTFCVRTLKDHDEIVKALYEHGKGGLSQLAERQISFDLAGLPSPSISEDFLRELAKHLEFESILSYVALPALEVTPSKRSSLHRRSKGQKHDDKTYSDLRTIFEWLEEHGVKRIVKVTVLDNRDKSHYDSVISKAVAGFQVEHWNWKKIDLSSEVISNSSNIVQEISLYWTGNHAVMMGWASAQGFNDVSKFSKLERIKLFVKEGYEVPDILKKNIRRFKEQMRFRDPSIDPENPPQEQSNLREAMRLDSGTTNDKSRPRQVQVMEIFDDEEFSYASDFKSSDDFKGEENSWIRSMEHFSNFLQRIKPTNAAPIKIAIIDDGIDATIPDIQRRIAVGKTFSPYPNSTEFMNAYFVPRGLHGTLMARLICKICPKPKLFVARLEERLADDGSSRFTPESAVQAIEWAEACGVDIISMSWTIETRQETGEIKQLKKIINEVGGENGARTGKPPIFLFASASDQGGHIGDASYPGDLRPPCFRIGGSSERGEKLPWVNRDMVDFLLPGQRIPFHDREKDSFTYETGSSLATACAAGLAGLLLYCERVLGESNRIINRGKMEEAFQNLVSPIAPKFPDVSTKLEQGLLEEVKRQTRDKSIQSSSMGLEGLDWDEKQVKDAFAALMNRILPPNQPWARNYST</sequence>
<keyword evidence="2" id="KW-0732">Signal</keyword>
<dbReference type="CDD" id="cd07491">
    <property type="entry name" value="Peptidases_S8_7"/>
    <property type="match status" value="1"/>
</dbReference>
<dbReference type="EMBL" id="JPOX01000002">
    <property type="protein sequence ID" value="KFX52678.1"/>
    <property type="molecule type" value="Genomic_DNA"/>
</dbReference>
<evidence type="ECO:0000313" key="8">
    <source>
        <dbReference type="EMBL" id="KFX52678.1"/>
    </source>
</evidence>
<dbReference type="PRINTS" id="PR00723">
    <property type="entry name" value="SUBTILISIN"/>
</dbReference>
<name>A0A093Y5C3_TALMA</name>
<dbReference type="HOGENOM" id="CLU_006016_3_1_1"/>
<dbReference type="Gene3D" id="3.40.50.200">
    <property type="entry name" value="Peptidase S8/S53 domain"/>
    <property type="match status" value="1"/>
</dbReference>
<reference evidence="8" key="1">
    <citation type="journal article" date="2014" name="PLoS Genet.">
        <title>Signature Gene Expression Reveals Novel Clues to the Molecular Mechanisms of Dimorphic Transition in Penicillium marneffei.</title>
        <authorList>
            <person name="Yang E."/>
            <person name="Wang G."/>
            <person name="Cai J."/>
            <person name="Woo P.C."/>
            <person name="Lau S.K."/>
            <person name="Yuen K.-Y."/>
            <person name="Chow W.-N."/>
            <person name="Lin X."/>
        </authorList>
    </citation>
    <scope>NUCLEOTIDE SEQUENCE [LARGE SCALE GENOMIC DNA]</scope>
    <source>
        <strain evidence="8">PM1</strain>
    </source>
</reference>
<organism evidence="8">
    <name type="scientific">Talaromyces marneffei PM1</name>
    <dbReference type="NCBI Taxonomy" id="1077442"/>
    <lineage>
        <taxon>Eukaryota</taxon>
        <taxon>Fungi</taxon>
        <taxon>Dikarya</taxon>
        <taxon>Ascomycota</taxon>
        <taxon>Pezizomycotina</taxon>
        <taxon>Eurotiomycetes</taxon>
        <taxon>Eurotiomycetidae</taxon>
        <taxon>Eurotiales</taxon>
        <taxon>Trichocomaceae</taxon>
        <taxon>Talaromyces</taxon>
        <taxon>Talaromyces sect. Talaromyces</taxon>
    </lineage>
</organism>
<dbReference type="InterPro" id="IPR036852">
    <property type="entry name" value="Peptidase_S8/S53_dom_sf"/>
</dbReference>
<dbReference type="InterPro" id="IPR015500">
    <property type="entry name" value="Peptidase_S8_subtilisin-rel"/>
</dbReference>
<proteinExistence type="predicted"/>
<evidence type="ECO:0000259" key="7">
    <source>
        <dbReference type="Pfam" id="PF00082"/>
    </source>
</evidence>
<dbReference type="AlphaFoldDB" id="A0A093Y5C3"/>
<keyword evidence="1" id="KW-0645">Protease</keyword>
<keyword evidence="5" id="KW-0865">Zymogen</keyword>
<dbReference type="Pfam" id="PF00082">
    <property type="entry name" value="Peptidase_S8"/>
    <property type="match status" value="1"/>
</dbReference>
<dbReference type="eggNOG" id="ENOG502S098">
    <property type="taxonomic scope" value="Eukaryota"/>
</dbReference>
<evidence type="ECO:0000256" key="1">
    <source>
        <dbReference type="ARBA" id="ARBA00022670"/>
    </source>
</evidence>
<dbReference type="GO" id="GO:0004252">
    <property type="term" value="F:serine-type endopeptidase activity"/>
    <property type="evidence" value="ECO:0007669"/>
    <property type="project" value="InterPro"/>
</dbReference>
<evidence type="ECO:0000256" key="4">
    <source>
        <dbReference type="ARBA" id="ARBA00022825"/>
    </source>
</evidence>
<gene>
    <name evidence="8" type="ORF">GQ26_0021070</name>
</gene>
<dbReference type="Gene3D" id="1.25.40.20">
    <property type="entry name" value="Ankyrin repeat-containing domain"/>
    <property type="match status" value="1"/>
</dbReference>
<feature type="region of interest" description="Disordered" evidence="6">
    <location>
        <begin position="560"/>
        <end position="594"/>
    </location>
</feature>
<feature type="region of interest" description="Disordered" evidence="6">
    <location>
        <begin position="1"/>
        <end position="24"/>
    </location>
</feature>
<feature type="domain" description="Peptidase S8/S53" evidence="7">
    <location>
        <begin position="650"/>
        <end position="875"/>
    </location>
</feature>
<dbReference type="InterPro" id="IPR000209">
    <property type="entry name" value="Peptidase_S8/S53_dom"/>
</dbReference>
<keyword evidence="4" id="KW-0720">Serine protease</keyword>
<comment type="caution">
    <text evidence="8">The sequence shown here is derived from an EMBL/GenBank/DDBJ whole genome shotgun (WGS) entry which is preliminary data.</text>
</comment>
<evidence type="ECO:0000256" key="2">
    <source>
        <dbReference type="ARBA" id="ARBA00022729"/>
    </source>
</evidence>
<accession>A0A093Y5C3</accession>
<dbReference type="SUPFAM" id="SSF52743">
    <property type="entry name" value="Subtilisin-like"/>
    <property type="match status" value="1"/>
</dbReference>
<protein>
    <submittedName>
        <fullName evidence="8">Subtilisin E</fullName>
    </submittedName>
</protein>
<dbReference type="GO" id="GO:0006508">
    <property type="term" value="P:proteolysis"/>
    <property type="evidence" value="ECO:0007669"/>
    <property type="project" value="UniProtKB-KW"/>
</dbReference>
<evidence type="ECO:0000256" key="6">
    <source>
        <dbReference type="SAM" id="MobiDB-lite"/>
    </source>
</evidence>
<keyword evidence="3" id="KW-0378">Hydrolase</keyword>